<dbReference type="EMBL" id="CAJPVJ010031923">
    <property type="protein sequence ID" value="CAG2180458.1"/>
    <property type="molecule type" value="Genomic_DNA"/>
</dbReference>
<comment type="cofactor">
    <cofactor evidence="1 11">
        <name>pyridoxal 5'-phosphate</name>
        <dbReference type="ChEBI" id="CHEBI:597326"/>
    </cofactor>
</comment>
<feature type="active site" description="Proton donor" evidence="11">
    <location>
        <position position="341"/>
    </location>
</feature>
<evidence type="ECO:0000256" key="5">
    <source>
        <dbReference type="ARBA" id="ARBA00023239"/>
    </source>
</evidence>
<evidence type="ECO:0000256" key="8">
    <source>
        <dbReference type="ARBA" id="ARBA00037173"/>
    </source>
</evidence>
<comment type="pathway">
    <text evidence="6">Amine and polyamine biosynthesis; putrescine biosynthesis via L-ornithine pathway; putrescine from L-ornithine: step 1/1.</text>
</comment>
<dbReference type="PRINTS" id="PR01182">
    <property type="entry name" value="ORNDCRBXLASE"/>
</dbReference>
<evidence type="ECO:0000259" key="13">
    <source>
        <dbReference type="Pfam" id="PF00278"/>
    </source>
</evidence>
<evidence type="ECO:0000256" key="9">
    <source>
        <dbReference type="ARBA" id="ARBA00046672"/>
    </source>
</evidence>
<reference evidence="15" key="1">
    <citation type="submission" date="2020-11" db="EMBL/GenBank/DDBJ databases">
        <authorList>
            <person name="Tran Van P."/>
        </authorList>
    </citation>
    <scope>NUCLEOTIDE SEQUENCE</scope>
</reference>
<gene>
    <name evidence="15" type="ORF">ONB1V03_LOCUS19881</name>
</gene>
<comment type="function">
    <text evidence="8">Catalyzes the first and rate-limiting step of polyamine biosynthesis that converts ornithine into putrescine, which is the precursor for the polyamines, spermidine and spermine. Polyamines are essential for cell proliferation and are implicated in cellular processes, ranging from DNA replication to apoptosis.</text>
</comment>
<protein>
    <recommendedName>
        <fullName evidence="7">ornithine decarboxylase</fullName>
        <ecNumber evidence="7">4.1.1.17</ecNumber>
    </recommendedName>
</protein>
<dbReference type="Proteomes" id="UP000728032">
    <property type="component" value="Unassembled WGS sequence"/>
</dbReference>
<evidence type="ECO:0000256" key="4">
    <source>
        <dbReference type="ARBA" id="ARBA00023115"/>
    </source>
</evidence>
<dbReference type="SUPFAM" id="SSF50621">
    <property type="entry name" value="Alanine racemase C-terminal domain-like"/>
    <property type="match status" value="1"/>
</dbReference>
<dbReference type="FunFam" id="3.20.20.10:FF:000005">
    <property type="entry name" value="Ornithine decarboxylase"/>
    <property type="match status" value="1"/>
</dbReference>
<comment type="subunit">
    <text evidence="9">Homodimer. Only the dimer is catalytically active, as the active sites are constructed of residues from both monomers.</text>
</comment>
<dbReference type="InterPro" id="IPR022644">
    <property type="entry name" value="De-COase2_N"/>
</dbReference>
<dbReference type="OrthoDB" id="5034579at2759"/>
<dbReference type="Pfam" id="PF02784">
    <property type="entry name" value="Orn_Arg_deC_N"/>
    <property type="match status" value="1"/>
</dbReference>
<dbReference type="GO" id="GO:0033387">
    <property type="term" value="P:putrescine biosynthetic process from arginine, via ornithine"/>
    <property type="evidence" value="ECO:0007669"/>
    <property type="project" value="TreeGrafter"/>
</dbReference>
<evidence type="ECO:0000259" key="14">
    <source>
        <dbReference type="Pfam" id="PF02784"/>
    </source>
</evidence>
<dbReference type="SUPFAM" id="SSF51419">
    <property type="entry name" value="PLP-binding barrel"/>
    <property type="match status" value="1"/>
</dbReference>
<evidence type="ECO:0000256" key="12">
    <source>
        <dbReference type="RuleBase" id="RU003737"/>
    </source>
</evidence>
<evidence type="ECO:0000256" key="10">
    <source>
        <dbReference type="ARBA" id="ARBA00049127"/>
    </source>
</evidence>
<comment type="catalytic activity">
    <reaction evidence="10">
        <text>L-ornithine + H(+) = putrescine + CO2</text>
        <dbReference type="Rhea" id="RHEA:22964"/>
        <dbReference type="ChEBI" id="CHEBI:15378"/>
        <dbReference type="ChEBI" id="CHEBI:16526"/>
        <dbReference type="ChEBI" id="CHEBI:46911"/>
        <dbReference type="ChEBI" id="CHEBI:326268"/>
        <dbReference type="EC" id="4.1.1.17"/>
    </reaction>
</comment>
<keyword evidence="4" id="KW-0620">Polyamine biosynthesis</keyword>
<feature type="non-terminal residue" evidence="15">
    <location>
        <position position="1"/>
    </location>
</feature>
<dbReference type="InterPro" id="IPR009006">
    <property type="entry name" value="Ala_racemase/Decarboxylase_C"/>
</dbReference>
<dbReference type="Pfam" id="PF00278">
    <property type="entry name" value="Orn_DAP_Arg_deC"/>
    <property type="match status" value="1"/>
</dbReference>
<dbReference type="InterPro" id="IPR022653">
    <property type="entry name" value="De-COase2_pyr-phos_BS"/>
</dbReference>
<dbReference type="EMBL" id="OC946748">
    <property type="protein sequence ID" value="CAD7663321.1"/>
    <property type="molecule type" value="Genomic_DNA"/>
</dbReference>
<evidence type="ECO:0000256" key="2">
    <source>
        <dbReference type="ARBA" id="ARBA00008872"/>
    </source>
</evidence>
<dbReference type="InterPro" id="IPR002433">
    <property type="entry name" value="Orn_de-COase"/>
</dbReference>
<evidence type="ECO:0000256" key="3">
    <source>
        <dbReference type="ARBA" id="ARBA00022898"/>
    </source>
</evidence>
<dbReference type="CDD" id="cd00622">
    <property type="entry name" value="PLPDE_III_ODC"/>
    <property type="match status" value="1"/>
</dbReference>
<evidence type="ECO:0000313" key="16">
    <source>
        <dbReference type="Proteomes" id="UP000728032"/>
    </source>
</evidence>
<keyword evidence="3 11" id="KW-0663">Pyridoxal phosphate</keyword>
<sequence length="349" mass="38688">VIRHVITGNASTGILDEPFYVVDVEDIIEKHRKLVECIPRVQPYYAVKCNPSPVVLQLLAGLGVGFDCASKGEIERILSIGVPANRIIYANTCKSCSYIQYAEEVGVNQMTFDNEHELYKVRQLHPGAEMLLRIRVDDHYSRSPLGTKFGASLKEVRHLLVLAKQLDVNVVGCCFHVGSGCQKGESYTKAIADAKWVFKVSGNIGFDMRLLDIGGGFVGATSQAKFQHMAQAVNSALDLHFPDIDSNGYKSSITIISEFGRYYVDSAMTLATTITSKRCFQSEDYSQPPEMMYYLNDGIYGSFVLAKLGHVEVEPIPLDMGTGMPINERPLYSTTLWGPTCDSLDYIKK</sequence>
<dbReference type="GO" id="GO:0004586">
    <property type="term" value="F:ornithine decarboxylase activity"/>
    <property type="evidence" value="ECO:0007669"/>
    <property type="project" value="UniProtKB-EC"/>
</dbReference>
<dbReference type="GO" id="GO:0005737">
    <property type="term" value="C:cytoplasm"/>
    <property type="evidence" value="ECO:0007669"/>
    <property type="project" value="TreeGrafter"/>
</dbReference>
<feature type="non-terminal residue" evidence="15">
    <location>
        <position position="349"/>
    </location>
</feature>
<dbReference type="InterPro" id="IPR029066">
    <property type="entry name" value="PLP-binding_barrel"/>
</dbReference>
<accession>A0A7R9QYK3</accession>
<dbReference type="PROSITE" id="PS00878">
    <property type="entry name" value="ODR_DC_2_1"/>
    <property type="match status" value="1"/>
</dbReference>
<keyword evidence="5" id="KW-0456">Lyase</keyword>
<feature type="domain" description="Orn/DAP/Arg decarboxylase 2 N-terminal" evidence="14">
    <location>
        <begin position="25"/>
        <end position="264"/>
    </location>
</feature>
<evidence type="ECO:0000256" key="6">
    <source>
        <dbReference type="ARBA" id="ARBA00034115"/>
    </source>
</evidence>
<dbReference type="Gene3D" id="3.20.20.10">
    <property type="entry name" value="Alanine racemase"/>
    <property type="match status" value="1"/>
</dbReference>
<proteinExistence type="inferred from homology"/>
<dbReference type="AlphaFoldDB" id="A0A7R9QYK3"/>
<comment type="similarity">
    <text evidence="2 12">Belongs to the Orn/Lys/Arg decarboxylase class-II family.</text>
</comment>
<dbReference type="InterPro" id="IPR000183">
    <property type="entry name" value="Orn/DAP/Arg_de-COase"/>
</dbReference>
<organism evidence="15">
    <name type="scientific">Oppiella nova</name>
    <dbReference type="NCBI Taxonomy" id="334625"/>
    <lineage>
        <taxon>Eukaryota</taxon>
        <taxon>Metazoa</taxon>
        <taxon>Ecdysozoa</taxon>
        <taxon>Arthropoda</taxon>
        <taxon>Chelicerata</taxon>
        <taxon>Arachnida</taxon>
        <taxon>Acari</taxon>
        <taxon>Acariformes</taxon>
        <taxon>Sarcoptiformes</taxon>
        <taxon>Oribatida</taxon>
        <taxon>Brachypylina</taxon>
        <taxon>Oppioidea</taxon>
        <taxon>Oppiidae</taxon>
        <taxon>Oppiella</taxon>
    </lineage>
</organism>
<dbReference type="InterPro" id="IPR022643">
    <property type="entry name" value="De-COase2_C"/>
</dbReference>
<dbReference type="PANTHER" id="PTHR11482">
    <property type="entry name" value="ARGININE/DIAMINOPIMELATE/ORNITHINE DECARBOXYLASE"/>
    <property type="match status" value="1"/>
</dbReference>
<dbReference type="EC" id="4.1.1.17" evidence="7"/>
<dbReference type="Gene3D" id="2.40.37.10">
    <property type="entry name" value="Lyase, Ornithine Decarboxylase, Chain A, domain 1"/>
    <property type="match status" value="1"/>
</dbReference>
<feature type="modified residue" description="N6-(pyridoxal phosphate)lysine" evidence="11">
    <location>
        <position position="48"/>
    </location>
</feature>
<dbReference type="PANTHER" id="PTHR11482:SF6">
    <property type="entry name" value="ORNITHINE DECARBOXYLASE 1-RELATED"/>
    <property type="match status" value="1"/>
</dbReference>
<feature type="domain" description="Orn/DAP/Arg decarboxylase 2 C-terminal" evidence="13">
    <location>
        <begin position="23"/>
        <end position="348"/>
    </location>
</feature>
<evidence type="ECO:0000313" key="15">
    <source>
        <dbReference type="EMBL" id="CAD7663321.1"/>
    </source>
</evidence>
<evidence type="ECO:0000256" key="1">
    <source>
        <dbReference type="ARBA" id="ARBA00001933"/>
    </source>
</evidence>
<evidence type="ECO:0000256" key="7">
    <source>
        <dbReference type="ARBA" id="ARBA00034138"/>
    </source>
</evidence>
<evidence type="ECO:0000256" key="11">
    <source>
        <dbReference type="PIRSR" id="PIRSR600183-50"/>
    </source>
</evidence>
<name>A0A7R9QYK3_9ACAR</name>
<dbReference type="PRINTS" id="PR01179">
    <property type="entry name" value="ODADCRBXLASE"/>
</dbReference>
<keyword evidence="16" id="KW-1185">Reference proteome</keyword>